<sequence length="329" mass="34439">MAAPELTRRKILAGICGIGATGAVSGGGTYAFLTRRVDTGGQIQSGTVSINVDCSLCSVVDNTVSFAVDGIDRGESGRETLDITVGTNPARLWLRTDCPAVPDRLGDALRVRLGRDDETLASGSLSSVRRALRTGIRLDTDCTIPGEPIELHLDWELPGETADSVAGSGTALRFDLVAEQCRHTPEDAETVDVINPFATTPPCDEAETCQPCQDDRVASATFEYNGPTDLVELIRAGNGAGNGSGNGEVLTSQSLEAGDLFGATFHDPPDIRGGPDIEFVVDGQRVDTFHISCSQPFGPGLVITDGTYTLTVLSAVDAGGHTLCEVSSQ</sequence>
<dbReference type="Proteomes" id="UP000198888">
    <property type="component" value="Unassembled WGS sequence"/>
</dbReference>
<reference evidence="2 3" key="1">
    <citation type="submission" date="2016-10" db="EMBL/GenBank/DDBJ databases">
        <authorList>
            <person name="de Groot N.N."/>
        </authorList>
    </citation>
    <scope>NUCLEOTIDE SEQUENCE [LARGE SCALE GENOMIC DNA]</scope>
    <source>
        <strain evidence="2 3">DSM 22187</strain>
    </source>
</reference>
<dbReference type="EMBL" id="FNYR01000052">
    <property type="protein sequence ID" value="SEJ34463.1"/>
    <property type="molecule type" value="Genomic_DNA"/>
</dbReference>
<accession>A0A1H6XZI5</accession>
<protein>
    <submittedName>
        <fullName evidence="2">SipW-cognate class signal peptide</fullName>
    </submittedName>
</protein>
<dbReference type="RefSeq" id="WP_089673882.1">
    <property type="nucleotide sequence ID" value="NZ_CP024845.1"/>
</dbReference>
<evidence type="ECO:0000313" key="2">
    <source>
        <dbReference type="EMBL" id="SEJ34463.1"/>
    </source>
</evidence>
<dbReference type="AlphaFoldDB" id="A0A1H6XZI5"/>
<keyword evidence="3" id="KW-1185">Reference proteome</keyword>
<accession>A0A2H4Q1A5</accession>
<keyword evidence="1" id="KW-0812">Transmembrane</keyword>
<dbReference type="OrthoDB" id="162072at2157"/>
<name>A0A1H6XZI5_9EURY</name>
<proteinExistence type="predicted"/>
<dbReference type="GeneID" id="35002122"/>
<dbReference type="STRING" id="1073996.SAMN05444271_1528"/>
<keyword evidence="1" id="KW-1133">Transmembrane helix</keyword>
<gene>
    <name evidence="2" type="ORF">SAMN05444271_1528</name>
</gene>
<feature type="transmembrane region" description="Helical" evidence="1">
    <location>
        <begin position="12"/>
        <end position="33"/>
    </location>
</feature>
<evidence type="ECO:0000313" key="3">
    <source>
        <dbReference type="Proteomes" id="UP000198888"/>
    </source>
</evidence>
<keyword evidence="1" id="KW-0472">Membrane</keyword>
<evidence type="ECO:0000256" key="1">
    <source>
        <dbReference type="SAM" id="Phobius"/>
    </source>
</evidence>
<dbReference type="KEGG" id="hae:halTADL_1312"/>
<organism evidence="2 3">
    <name type="scientific">Halohasta litchfieldiae</name>
    <dbReference type="NCBI Taxonomy" id="1073996"/>
    <lineage>
        <taxon>Archaea</taxon>
        <taxon>Methanobacteriati</taxon>
        <taxon>Methanobacteriota</taxon>
        <taxon>Stenosarchaea group</taxon>
        <taxon>Halobacteria</taxon>
        <taxon>Halobacteriales</taxon>
        <taxon>Haloferacaceae</taxon>
        <taxon>Halohasta</taxon>
    </lineage>
</organism>